<organism evidence="2 3">
    <name type="scientific">Ilyodon furcidens</name>
    <name type="common">goldbreast splitfin</name>
    <dbReference type="NCBI Taxonomy" id="33524"/>
    <lineage>
        <taxon>Eukaryota</taxon>
        <taxon>Metazoa</taxon>
        <taxon>Chordata</taxon>
        <taxon>Craniata</taxon>
        <taxon>Vertebrata</taxon>
        <taxon>Euteleostomi</taxon>
        <taxon>Actinopterygii</taxon>
        <taxon>Neopterygii</taxon>
        <taxon>Teleostei</taxon>
        <taxon>Neoteleostei</taxon>
        <taxon>Acanthomorphata</taxon>
        <taxon>Ovalentaria</taxon>
        <taxon>Atherinomorphae</taxon>
        <taxon>Cyprinodontiformes</taxon>
        <taxon>Goodeidae</taxon>
        <taxon>Ilyodon</taxon>
    </lineage>
</organism>
<dbReference type="EMBL" id="JAHRIQ010037242">
    <property type="protein sequence ID" value="MEQ2233501.1"/>
    <property type="molecule type" value="Genomic_DNA"/>
</dbReference>
<sequence length="143" mass="16333">MFKAIVNDQVHPSFPHVFHHDVLSSFPPFSFKFSLCQYVSLCVSYSLLLSMLSFSTPVSVSFLLPSYLSLYPSFHLFQPSVLFCFLSCVLPSLCPCSIPYVRPFFFTFLLVSTGTIRRPCLLITYPLPICCDCILYFKVNIKD</sequence>
<keyword evidence="1" id="KW-1133">Transmembrane helix</keyword>
<gene>
    <name evidence="2" type="ORF">ILYODFUR_022502</name>
</gene>
<reference evidence="2 3" key="1">
    <citation type="submission" date="2021-06" db="EMBL/GenBank/DDBJ databases">
        <authorList>
            <person name="Palmer J.M."/>
        </authorList>
    </citation>
    <scope>NUCLEOTIDE SEQUENCE [LARGE SCALE GENOMIC DNA]</scope>
    <source>
        <strain evidence="3">if_2019</strain>
        <tissue evidence="2">Muscle</tissue>
    </source>
</reference>
<keyword evidence="1" id="KW-0812">Transmembrane</keyword>
<evidence type="ECO:0000313" key="3">
    <source>
        <dbReference type="Proteomes" id="UP001482620"/>
    </source>
</evidence>
<protein>
    <submittedName>
        <fullName evidence="2">Uncharacterized protein</fullName>
    </submittedName>
</protein>
<dbReference type="Proteomes" id="UP001482620">
    <property type="component" value="Unassembled WGS sequence"/>
</dbReference>
<keyword evidence="3" id="KW-1185">Reference proteome</keyword>
<evidence type="ECO:0000313" key="2">
    <source>
        <dbReference type="EMBL" id="MEQ2233501.1"/>
    </source>
</evidence>
<accession>A0ABV0TLX4</accession>
<evidence type="ECO:0000256" key="1">
    <source>
        <dbReference type="SAM" id="Phobius"/>
    </source>
</evidence>
<keyword evidence="1" id="KW-0472">Membrane</keyword>
<feature type="transmembrane region" description="Helical" evidence="1">
    <location>
        <begin position="76"/>
        <end position="101"/>
    </location>
</feature>
<comment type="caution">
    <text evidence="2">The sequence shown here is derived from an EMBL/GenBank/DDBJ whole genome shotgun (WGS) entry which is preliminary data.</text>
</comment>
<name>A0ABV0TLX4_9TELE</name>
<feature type="transmembrane region" description="Helical" evidence="1">
    <location>
        <begin position="38"/>
        <end position="64"/>
    </location>
</feature>
<proteinExistence type="predicted"/>